<protein>
    <submittedName>
        <fullName evidence="3">Uncharacterized protein</fullName>
    </submittedName>
</protein>
<evidence type="ECO:0000313" key="3">
    <source>
        <dbReference type="EMBL" id="KAG5165836.1"/>
    </source>
</evidence>
<feature type="region of interest" description="Disordered" evidence="1">
    <location>
        <begin position="121"/>
        <end position="202"/>
    </location>
</feature>
<feature type="compositionally biased region" description="Low complexity" evidence="1">
    <location>
        <begin position="166"/>
        <end position="183"/>
    </location>
</feature>
<keyword evidence="2" id="KW-0732">Signal</keyword>
<comment type="caution">
    <text evidence="3">The sequence shown here is derived from an EMBL/GenBank/DDBJ whole genome shotgun (WGS) entry which is preliminary data.</text>
</comment>
<accession>A0A8H7XQY2</accession>
<dbReference type="AlphaFoldDB" id="A0A8H7XQY2"/>
<feature type="compositionally biased region" description="Polar residues" evidence="1">
    <location>
        <begin position="51"/>
        <end position="77"/>
    </location>
</feature>
<feature type="compositionally biased region" description="Polar residues" evidence="1">
    <location>
        <begin position="88"/>
        <end position="105"/>
    </location>
</feature>
<organism evidence="3">
    <name type="scientific">Psilocybe cubensis</name>
    <name type="common">Psychedelic mushroom</name>
    <name type="synonym">Stropharia cubensis</name>
    <dbReference type="NCBI Taxonomy" id="181762"/>
    <lineage>
        <taxon>Eukaryota</taxon>
        <taxon>Fungi</taxon>
        <taxon>Dikarya</taxon>
        <taxon>Basidiomycota</taxon>
        <taxon>Agaricomycotina</taxon>
        <taxon>Agaricomycetes</taxon>
        <taxon>Agaricomycetidae</taxon>
        <taxon>Agaricales</taxon>
        <taxon>Agaricineae</taxon>
        <taxon>Strophariaceae</taxon>
        <taxon>Psilocybe</taxon>
    </lineage>
</organism>
<reference evidence="3" key="1">
    <citation type="submission" date="2021-02" db="EMBL/GenBank/DDBJ databases">
        <title>Psilocybe cubensis genome.</title>
        <authorList>
            <person name="Mckernan K.J."/>
            <person name="Crawford S."/>
            <person name="Trippe A."/>
            <person name="Kane L.T."/>
            <person name="Mclaughlin S."/>
        </authorList>
    </citation>
    <scope>NUCLEOTIDE SEQUENCE [LARGE SCALE GENOMIC DNA]</scope>
    <source>
        <strain evidence="3">MGC-MH-2018</strain>
    </source>
</reference>
<feature type="chain" id="PRO_5033994246" evidence="2">
    <location>
        <begin position="17"/>
        <end position="202"/>
    </location>
</feature>
<feature type="region of interest" description="Disordered" evidence="1">
    <location>
        <begin position="51"/>
        <end position="108"/>
    </location>
</feature>
<sequence>MPFGHWGLWTPPNALSRHLGIRALLLMLYRGEPGSEYGVLTPVASASSLEQTRPSAFASSTGRRSTIPTGPDSNVPKTFQDILPPDLITTSTMSNTSGQTASPSAGGNFVNLVRKSTLRPKMQGVVHSLRRSVTSMRRPRLPSSNAPNPESEGKSGSIFRRLSKLSTSNTIPSNPTSSSSICSKDSDSSRHSVMPVHPLSHS</sequence>
<dbReference type="EMBL" id="JAFIQS010000009">
    <property type="protein sequence ID" value="KAG5165836.1"/>
    <property type="molecule type" value="Genomic_DNA"/>
</dbReference>
<feature type="signal peptide" evidence="2">
    <location>
        <begin position="1"/>
        <end position="16"/>
    </location>
</feature>
<evidence type="ECO:0000256" key="1">
    <source>
        <dbReference type="SAM" id="MobiDB-lite"/>
    </source>
</evidence>
<name>A0A8H7XQY2_PSICU</name>
<proteinExistence type="predicted"/>
<evidence type="ECO:0000256" key="2">
    <source>
        <dbReference type="SAM" id="SignalP"/>
    </source>
</evidence>
<gene>
    <name evidence="3" type="ORF">JR316_009422</name>
</gene>